<dbReference type="AlphaFoldDB" id="X1HWN0"/>
<accession>X1HWN0</accession>
<protein>
    <submittedName>
        <fullName evidence="1">Uncharacterized protein</fullName>
    </submittedName>
</protein>
<comment type="caution">
    <text evidence="1">The sequence shown here is derived from an EMBL/GenBank/DDBJ whole genome shotgun (WGS) entry which is preliminary data.</text>
</comment>
<organism evidence="1">
    <name type="scientific">marine sediment metagenome</name>
    <dbReference type="NCBI Taxonomy" id="412755"/>
    <lineage>
        <taxon>unclassified sequences</taxon>
        <taxon>metagenomes</taxon>
        <taxon>ecological metagenomes</taxon>
    </lineage>
</organism>
<gene>
    <name evidence="1" type="ORF">S03H2_45919</name>
</gene>
<proteinExistence type="predicted"/>
<reference evidence="1" key="1">
    <citation type="journal article" date="2014" name="Front. Microbiol.">
        <title>High frequency of phylogenetically diverse reductive dehalogenase-homologous genes in deep subseafloor sedimentary metagenomes.</title>
        <authorList>
            <person name="Kawai M."/>
            <person name="Futagami T."/>
            <person name="Toyoda A."/>
            <person name="Takaki Y."/>
            <person name="Nishi S."/>
            <person name="Hori S."/>
            <person name="Arai W."/>
            <person name="Tsubouchi T."/>
            <person name="Morono Y."/>
            <person name="Uchiyama I."/>
            <person name="Ito T."/>
            <person name="Fujiyama A."/>
            <person name="Inagaki F."/>
            <person name="Takami H."/>
        </authorList>
    </citation>
    <scope>NUCLEOTIDE SEQUENCE</scope>
    <source>
        <strain evidence="1">Expedition CK06-06</strain>
    </source>
</reference>
<name>X1HWN0_9ZZZZ</name>
<evidence type="ECO:0000313" key="1">
    <source>
        <dbReference type="EMBL" id="GAH74546.1"/>
    </source>
</evidence>
<feature type="non-terminal residue" evidence="1">
    <location>
        <position position="1"/>
    </location>
</feature>
<dbReference type="EMBL" id="BARU01028794">
    <property type="protein sequence ID" value="GAH74546.1"/>
    <property type="molecule type" value="Genomic_DNA"/>
</dbReference>
<sequence length="31" mass="3303">LQSEDLGDKRVQVGAVASKDLARMNWATAAT</sequence>